<keyword evidence="3" id="KW-1185">Reference proteome</keyword>
<dbReference type="AlphaFoldDB" id="A0A6G1HKP5"/>
<gene>
    <name evidence="2" type="ORF">EJ06DRAFT_534198</name>
</gene>
<dbReference type="Gene3D" id="3.30.160.60">
    <property type="entry name" value="Classic Zinc Finger"/>
    <property type="match status" value="1"/>
</dbReference>
<reference evidence="2" key="1">
    <citation type="journal article" date="2020" name="Stud. Mycol.">
        <title>101 Dothideomycetes genomes: a test case for predicting lifestyles and emergence of pathogens.</title>
        <authorList>
            <person name="Haridas S."/>
            <person name="Albert R."/>
            <person name="Binder M."/>
            <person name="Bloem J."/>
            <person name="Labutti K."/>
            <person name="Salamov A."/>
            <person name="Andreopoulos B."/>
            <person name="Baker S."/>
            <person name="Barry K."/>
            <person name="Bills G."/>
            <person name="Bluhm B."/>
            <person name="Cannon C."/>
            <person name="Castanera R."/>
            <person name="Culley D."/>
            <person name="Daum C."/>
            <person name="Ezra D."/>
            <person name="Gonzalez J."/>
            <person name="Henrissat B."/>
            <person name="Kuo A."/>
            <person name="Liang C."/>
            <person name="Lipzen A."/>
            <person name="Lutzoni F."/>
            <person name="Magnuson J."/>
            <person name="Mondo S."/>
            <person name="Nolan M."/>
            <person name="Ohm R."/>
            <person name="Pangilinan J."/>
            <person name="Park H.-J."/>
            <person name="Ramirez L."/>
            <person name="Alfaro M."/>
            <person name="Sun H."/>
            <person name="Tritt A."/>
            <person name="Yoshinaga Y."/>
            <person name="Zwiers L.-H."/>
            <person name="Turgeon B."/>
            <person name="Goodwin S."/>
            <person name="Spatafora J."/>
            <person name="Crous P."/>
            <person name="Grigoriev I."/>
        </authorList>
    </citation>
    <scope>NUCLEOTIDE SEQUENCE</scope>
    <source>
        <strain evidence="2">CBS 262.69</strain>
    </source>
</reference>
<accession>A0A6G1HKP5</accession>
<sequence>MSSDQSELNDMTAWQAWWDCEAELAFFQEEMLRLAPPSASTEGTQKGSEEPAGETKVDSEEHLGVVLKTGRLQCSHTECLQRSFSRLADLRRHHLSSHVKEPLWCSADGCPRSKASDRPFFRRDKLMEHELKMHGKVSSVGN</sequence>
<dbReference type="EMBL" id="ML996707">
    <property type="protein sequence ID" value="KAF2396474.1"/>
    <property type="molecule type" value="Genomic_DNA"/>
</dbReference>
<evidence type="ECO:0000313" key="2">
    <source>
        <dbReference type="EMBL" id="KAF2396474.1"/>
    </source>
</evidence>
<dbReference type="Proteomes" id="UP000799640">
    <property type="component" value="Unassembled WGS sequence"/>
</dbReference>
<evidence type="ECO:0000256" key="1">
    <source>
        <dbReference type="SAM" id="MobiDB-lite"/>
    </source>
</evidence>
<protein>
    <recommendedName>
        <fullName evidence="4">C2H2-type domain-containing protein</fullName>
    </recommendedName>
</protein>
<name>A0A6G1HKP5_9PEZI</name>
<organism evidence="2 3">
    <name type="scientific">Trichodelitschia bisporula</name>
    <dbReference type="NCBI Taxonomy" id="703511"/>
    <lineage>
        <taxon>Eukaryota</taxon>
        <taxon>Fungi</taxon>
        <taxon>Dikarya</taxon>
        <taxon>Ascomycota</taxon>
        <taxon>Pezizomycotina</taxon>
        <taxon>Dothideomycetes</taxon>
        <taxon>Dothideomycetes incertae sedis</taxon>
        <taxon>Phaeotrichales</taxon>
        <taxon>Phaeotrichaceae</taxon>
        <taxon>Trichodelitschia</taxon>
    </lineage>
</organism>
<dbReference type="OrthoDB" id="2687452at2759"/>
<feature type="region of interest" description="Disordered" evidence="1">
    <location>
        <begin position="35"/>
        <end position="60"/>
    </location>
</feature>
<proteinExistence type="predicted"/>
<evidence type="ECO:0008006" key="4">
    <source>
        <dbReference type="Google" id="ProtNLM"/>
    </source>
</evidence>
<feature type="compositionally biased region" description="Basic and acidic residues" evidence="1">
    <location>
        <begin position="47"/>
        <end position="60"/>
    </location>
</feature>
<evidence type="ECO:0000313" key="3">
    <source>
        <dbReference type="Proteomes" id="UP000799640"/>
    </source>
</evidence>